<evidence type="ECO:0000259" key="5">
    <source>
        <dbReference type="PROSITE" id="PS51194"/>
    </source>
</evidence>
<evidence type="ECO:0000256" key="3">
    <source>
        <dbReference type="ARBA" id="ARBA00022806"/>
    </source>
</evidence>
<dbReference type="AlphaFoldDB" id="D3PEM0"/>
<dbReference type="GO" id="GO:0016787">
    <property type="term" value="F:hydrolase activity"/>
    <property type="evidence" value="ECO:0007669"/>
    <property type="project" value="UniProtKB-KW"/>
</dbReference>
<dbReference type="Proteomes" id="UP000001520">
    <property type="component" value="Plasmid megaplasmid pDF308"/>
</dbReference>
<dbReference type="PANTHER" id="PTHR11274">
    <property type="entry name" value="RAD25/XP-B DNA REPAIR HELICASE"/>
    <property type="match status" value="1"/>
</dbReference>
<geneLocation type="plasmid" evidence="6 7">
    <name>megaplasmid pDF308</name>
</geneLocation>
<dbReference type="RefSeq" id="WP_013008907.1">
    <property type="nucleotide sequence ID" value="NC_013940.1"/>
</dbReference>
<keyword evidence="3" id="KW-0347">Helicase</keyword>
<dbReference type="Pfam" id="PF00271">
    <property type="entry name" value="Helicase_C"/>
    <property type="match status" value="1"/>
</dbReference>
<dbReference type="SUPFAM" id="SSF52540">
    <property type="entry name" value="P-loop containing nucleoside triphosphate hydrolases"/>
    <property type="match status" value="2"/>
</dbReference>
<dbReference type="GO" id="GO:0005524">
    <property type="term" value="F:ATP binding"/>
    <property type="evidence" value="ECO:0007669"/>
    <property type="project" value="UniProtKB-KW"/>
</dbReference>
<feature type="domain" description="Helicase C-terminal" evidence="5">
    <location>
        <begin position="397"/>
        <end position="554"/>
    </location>
</feature>
<dbReference type="GO" id="GO:0004386">
    <property type="term" value="F:helicase activity"/>
    <property type="evidence" value="ECO:0007669"/>
    <property type="project" value="UniProtKB-KW"/>
</dbReference>
<name>D3PEM0_DEFDS</name>
<proteinExistence type="predicted"/>
<evidence type="ECO:0000313" key="6">
    <source>
        <dbReference type="EMBL" id="BAI81662.1"/>
    </source>
</evidence>
<dbReference type="eggNOG" id="COG1061">
    <property type="taxonomic scope" value="Bacteria"/>
</dbReference>
<evidence type="ECO:0000256" key="2">
    <source>
        <dbReference type="ARBA" id="ARBA00022801"/>
    </source>
</evidence>
<dbReference type="EMBL" id="AP011530">
    <property type="protein sequence ID" value="BAI81662.1"/>
    <property type="molecule type" value="Genomic_DNA"/>
</dbReference>
<evidence type="ECO:0000256" key="1">
    <source>
        <dbReference type="ARBA" id="ARBA00022741"/>
    </source>
</evidence>
<evidence type="ECO:0000313" key="7">
    <source>
        <dbReference type="Proteomes" id="UP000001520"/>
    </source>
</evidence>
<accession>D3PEM0</accession>
<evidence type="ECO:0000256" key="4">
    <source>
        <dbReference type="ARBA" id="ARBA00022840"/>
    </source>
</evidence>
<sequence length="630" mass="74457">MKIVVYENRFFVYVYDNHIFNKLMREFFEQYCIYENPNFKYMNSNLDFVTNNNKIYDGINRYYSFIKNKENKYIGFTAGIGFYKIFIKYLESNNISYELIDKRSEEYLNFYIDENTEYKFPLKTELTFRDSVKEHLKLIYRNRRGLVAAAVNYGKSYVALDLLGKAGEGTYIVAQKGLLKQFRDLVLNVFELKPRKDICYMFNSFKINWNAKIYLISSDMFYNNYKRALQTIKNKDKVSKEEYEKAKEVINYIHHVLSRKVVYFDEIHDISRQSMFELAKLCKAPYMLGVSGTLEKRGKETVTRMYCCFGYKNVLYRVKTSDLVKEGVSADTTINVIYFNNTSFTNTLYKKNPSILNNKEKLLTAYRINRNFAPERMYLRAYLKVYDDYVIFNKDLNIIALNVALNKALKEDKTTILYSNNIDHLLLLYLLLDRLNTIKLLNIMDKVTVIHGKISPVRRNSLIEGLKNDKYKIALVSDVATTGYNIPNIRCMLYLANKGSDSLVTPLQFLGRGHRITETKKYFEYYDLTAKLAYINNATRNRIKEYKKEGYKIKETFVNVTENVRIMFDDLFKYIKDNANDYINNPELNNVFGTHMQECFLHKFIKKPSPGTKTKENIVRQNNNIQFELL</sequence>
<keyword evidence="6" id="KW-0614">Plasmid</keyword>
<keyword evidence="1" id="KW-0547">Nucleotide-binding</keyword>
<dbReference type="OrthoDB" id="9802848at2"/>
<dbReference type="PANTHER" id="PTHR11274:SF0">
    <property type="entry name" value="GENERAL TRANSCRIPTION AND DNA REPAIR FACTOR IIH HELICASE SUBUNIT XPB"/>
    <property type="match status" value="1"/>
</dbReference>
<keyword evidence="4" id="KW-0067">ATP-binding</keyword>
<protein>
    <recommendedName>
        <fullName evidence="5">Helicase C-terminal domain-containing protein</fullName>
    </recommendedName>
</protein>
<dbReference type="KEGG" id="ddf:DEFDS_P035"/>
<dbReference type="InterPro" id="IPR001650">
    <property type="entry name" value="Helicase_C-like"/>
</dbReference>
<dbReference type="PROSITE" id="PS51194">
    <property type="entry name" value="HELICASE_CTER"/>
    <property type="match status" value="1"/>
</dbReference>
<dbReference type="HOGENOM" id="CLU_433955_0_0_0"/>
<keyword evidence="7" id="KW-1185">Reference proteome</keyword>
<gene>
    <name evidence="6" type="ordered locus">DEFDS_P035</name>
</gene>
<dbReference type="InterPro" id="IPR027417">
    <property type="entry name" value="P-loop_NTPase"/>
</dbReference>
<dbReference type="InterPro" id="IPR050615">
    <property type="entry name" value="ATP-dep_DNA_Helicase"/>
</dbReference>
<organism evidence="6 7">
    <name type="scientific">Deferribacter desulfuricans (strain DSM 14783 / JCM 11476 / NBRC 101012 / SSM1)</name>
    <dbReference type="NCBI Taxonomy" id="639282"/>
    <lineage>
        <taxon>Bacteria</taxon>
        <taxon>Pseudomonadati</taxon>
        <taxon>Deferribacterota</taxon>
        <taxon>Deferribacteres</taxon>
        <taxon>Deferribacterales</taxon>
        <taxon>Deferribacteraceae</taxon>
        <taxon>Deferribacter</taxon>
    </lineage>
</organism>
<reference evidence="6 7" key="1">
    <citation type="journal article" date="2010" name="DNA Res.">
        <title>Bacterial lifestyle in a deep-sea hydrothermal vent chimney revealed by the genome sequence of the thermophilic bacterium Deferribacter desulfuricans SSM1.</title>
        <authorList>
            <person name="Takaki Y."/>
            <person name="Shimamura S."/>
            <person name="Nakagawa S."/>
            <person name="Fukuhara Y."/>
            <person name="Horikawa H."/>
            <person name="Ankai A."/>
            <person name="Harada T."/>
            <person name="Hosoyama A."/>
            <person name="Oguchi A."/>
            <person name="Fukui S."/>
            <person name="Fujita N."/>
            <person name="Takami H."/>
            <person name="Takai K."/>
        </authorList>
    </citation>
    <scope>NUCLEOTIDE SEQUENCE [LARGE SCALE GENOMIC DNA]</scope>
    <source>
        <strain evidence="7">DSM 14783 / JCM 11476 / NBRC 101012 / SSM1</strain>
        <plasmid evidence="7">Plasmid megaplasmid pDF308</plasmid>
    </source>
</reference>
<dbReference type="Gene3D" id="3.40.50.300">
    <property type="entry name" value="P-loop containing nucleotide triphosphate hydrolases"/>
    <property type="match status" value="2"/>
</dbReference>
<keyword evidence="2" id="KW-0378">Hydrolase</keyword>